<gene>
    <name evidence="1" type="ORF">G4V39_05570</name>
</gene>
<organism evidence="1 2">
    <name type="scientific">Thermosulfuriphilus ammonigenes</name>
    <dbReference type="NCBI Taxonomy" id="1936021"/>
    <lineage>
        <taxon>Bacteria</taxon>
        <taxon>Pseudomonadati</taxon>
        <taxon>Thermodesulfobacteriota</taxon>
        <taxon>Thermodesulfobacteria</taxon>
        <taxon>Thermodesulfobacteriales</taxon>
        <taxon>Thermodesulfobacteriaceae</taxon>
        <taxon>Thermosulfuriphilus</taxon>
    </lineage>
</organism>
<dbReference type="RefSeq" id="WP_166031987.1">
    <property type="nucleotide sequence ID" value="NZ_CP048877.1"/>
</dbReference>
<proteinExistence type="predicted"/>
<dbReference type="KEGG" id="tav:G4V39_05570"/>
<dbReference type="Proteomes" id="UP000502179">
    <property type="component" value="Chromosome"/>
</dbReference>
<dbReference type="EMBL" id="CP048877">
    <property type="protein sequence ID" value="QIJ71769.1"/>
    <property type="molecule type" value="Genomic_DNA"/>
</dbReference>
<accession>A0A6G7PVQ9</accession>
<sequence length="411" mass="46200">MEAKKNIIVVFVFFFLLSGLCWAQETDSSEGAKQSSASETSQEKGFLDSLTEALGEAAKETLEEKVEDWKKDYRGRITAVKMVEEDAQHVTLEVSYKRVSRPDDVYISGEVLRRGSPSPDFVVDRLPLTKKRGVIRLNVYYVEPETQDVRVGRSDQIVVYLHPAGEPDKRFGEYYLTLVKKWGLEETKEASGEEAITLTDEEVTSGETEGEDLSLAPVTDVKTGTKEASSSFPTRQIGSVARLSIPSVKNYDFYTQAHRAKWRSSRGTLPFPGRDNDQRGFVRRIPQGFLSTGNKAVRLLETHPAWERAGWIEGEYPLMVLGPKVHFKAVAGFLKGVKASDGAIFKVLIKDQKGRKRLLISRFVPANRYVHLEADLSRYAGKAVSIILYVNSWRTSAQDWAVWVAPRLTTK</sequence>
<dbReference type="AlphaFoldDB" id="A0A6G7PVQ9"/>
<evidence type="ECO:0000313" key="2">
    <source>
        <dbReference type="Proteomes" id="UP000502179"/>
    </source>
</evidence>
<protein>
    <submittedName>
        <fullName evidence="1">Uncharacterized protein</fullName>
    </submittedName>
</protein>
<evidence type="ECO:0000313" key="1">
    <source>
        <dbReference type="EMBL" id="QIJ71769.1"/>
    </source>
</evidence>
<keyword evidence="2" id="KW-1185">Reference proteome</keyword>
<reference evidence="1 2" key="1">
    <citation type="submission" date="2020-02" db="EMBL/GenBank/DDBJ databases">
        <title>Genome analysis of Thermosulfuriphilus ammonigenes ST65T, an anaerobic thermophilic chemolithoautotrophic bacterium isolated from a deep-sea hydrothermal vent.</title>
        <authorList>
            <person name="Slobodkina G."/>
            <person name="Allioux M."/>
            <person name="Merkel A."/>
            <person name="Alain K."/>
            <person name="Jebbar M."/>
            <person name="Slobodkin A."/>
        </authorList>
    </citation>
    <scope>NUCLEOTIDE SEQUENCE [LARGE SCALE GENOMIC DNA]</scope>
    <source>
        <strain evidence="1 2">ST65</strain>
    </source>
</reference>
<name>A0A6G7PVQ9_9BACT</name>